<evidence type="ECO:0000313" key="1">
    <source>
        <dbReference type="EMBL" id="GME51574.1"/>
    </source>
</evidence>
<protein>
    <submittedName>
        <fullName evidence="1">Zn-c6 fungal-type dna-binding domain</fullName>
    </submittedName>
</protein>
<sequence>MPPACRPGPFEFDMMPMLALDWSDTDPLAAANSTSTSSPSNASGSGSSSSSSSGSSATYCLCFSAVASAMEQLQQTAPLIPPHSRPLDAILRQNRAALLAIDKFAQCTVSHETTLLLLVYLLLHQILAGYNAAAAASSSSSPTAEATIECPQRVILLGEFEIDREEIHVLKRHFILLDLAKVPGLLDRLAERVAARDGAGCDRAGWFVQNLLKKKAEGLVKAMGM</sequence>
<keyword evidence="1" id="KW-0238">DNA-binding</keyword>
<proteinExistence type="predicted"/>
<keyword evidence="2" id="KW-1185">Reference proteome</keyword>
<gene>
    <name evidence="1" type="primary">g12468</name>
    <name evidence="1" type="ORF">NpPPO83_00012468</name>
</gene>
<comment type="caution">
    <text evidence="1">The sequence shown here is derived from an EMBL/GenBank/DDBJ whole genome shotgun (WGS) entry which is preliminary data.</text>
</comment>
<evidence type="ECO:0000313" key="2">
    <source>
        <dbReference type="Proteomes" id="UP001165186"/>
    </source>
</evidence>
<name>A0ACB5SPJ6_9PEZI</name>
<dbReference type="EMBL" id="BSXG01000177">
    <property type="protein sequence ID" value="GME51574.1"/>
    <property type="molecule type" value="Genomic_DNA"/>
</dbReference>
<accession>A0ACB5SPJ6</accession>
<organism evidence="1 2">
    <name type="scientific">Neofusicoccum parvum</name>
    <dbReference type="NCBI Taxonomy" id="310453"/>
    <lineage>
        <taxon>Eukaryota</taxon>
        <taxon>Fungi</taxon>
        <taxon>Dikarya</taxon>
        <taxon>Ascomycota</taxon>
        <taxon>Pezizomycotina</taxon>
        <taxon>Dothideomycetes</taxon>
        <taxon>Dothideomycetes incertae sedis</taxon>
        <taxon>Botryosphaeriales</taxon>
        <taxon>Botryosphaeriaceae</taxon>
        <taxon>Neofusicoccum</taxon>
    </lineage>
</organism>
<dbReference type="Proteomes" id="UP001165186">
    <property type="component" value="Unassembled WGS sequence"/>
</dbReference>
<reference evidence="1" key="1">
    <citation type="submission" date="2024-09" db="EMBL/GenBank/DDBJ databases">
        <title>Draft Genome Sequences of Neofusicoccum parvum.</title>
        <authorList>
            <person name="Ashida A."/>
            <person name="Camagna M."/>
            <person name="Tanaka A."/>
            <person name="Takemoto D."/>
        </authorList>
    </citation>
    <scope>NUCLEOTIDE SEQUENCE</scope>
    <source>
        <strain evidence="1">PPO83</strain>
    </source>
</reference>